<name>A0A315ZRC2_9FIRM</name>
<accession>A0A315ZRC2</accession>
<keyword evidence="2" id="KW-1185">Reference proteome</keyword>
<sequence>MCTINEFNKIMVKRSGIDFSQNTQLWNTPLLGNELNIPVRELILIYFDIESVFKFKVPEDEIIEGCFKTYDSILKMIKKYVTLEY</sequence>
<evidence type="ECO:0000313" key="1">
    <source>
        <dbReference type="EMBL" id="SUQ15642.1"/>
    </source>
</evidence>
<gene>
    <name evidence="1" type="ORF">SAMN05216529_11491</name>
</gene>
<reference evidence="2" key="1">
    <citation type="submission" date="2017-07" db="EMBL/GenBank/DDBJ databases">
        <authorList>
            <person name="Varghese N."/>
            <person name="Submissions S."/>
        </authorList>
    </citation>
    <scope>NUCLEOTIDE SEQUENCE [LARGE SCALE GENOMIC DNA]</scope>
    <source>
        <strain evidence="2">NLAE-zl-C134</strain>
    </source>
</reference>
<organism evidence="1 2">
    <name type="scientific">Faecalicatena contorta</name>
    <dbReference type="NCBI Taxonomy" id="39482"/>
    <lineage>
        <taxon>Bacteria</taxon>
        <taxon>Bacillati</taxon>
        <taxon>Bacillota</taxon>
        <taxon>Clostridia</taxon>
        <taxon>Lachnospirales</taxon>
        <taxon>Lachnospiraceae</taxon>
        <taxon>Faecalicatena</taxon>
    </lineage>
</organism>
<proteinExistence type="predicted"/>
<dbReference type="Proteomes" id="UP000254051">
    <property type="component" value="Unassembled WGS sequence"/>
</dbReference>
<protein>
    <submittedName>
        <fullName evidence="1">Peptide maturation system acyl carrier-related protein</fullName>
    </submittedName>
</protein>
<dbReference type="AlphaFoldDB" id="A0A315ZRC2"/>
<dbReference type="EMBL" id="UHJJ01000014">
    <property type="protein sequence ID" value="SUQ15642.1"/>
    <property type="molecule type" value="Genomic_DNA"/>
</dbReference>
<dbReference type="OrthoDB" id="9804551at2"/>
<evidence type="ECO:0000313" key="2">
    <source>
        <dbReference type="Proteomes" id="UP000254051"/>
    </source>
</evidence>